<dbReference type="AlphaFoldDB" id="A0ABD2EPU5"/>
<evidence type="ECO:0000256" key="1">
    <source>
        <dbReference type="SAM" id="MobiDB-lite"/>
    </source>
</evidence>
<accession>A0ABD2EPU5</accession>
<feature type="region of interest" description="Disordered" evidence="1">
    <location>
        <begin position="20"/>
        <end position="44"/>
    </location>
</feature>
<feature type="non-terminal residue" evidence="2">
    <location>
        <position position="105"/>
    </location>
</feature>
<evidence type="ECO:0000313" key="2">
    <source>
        <dbReference type="EMBL" id="KAL2781184.1"/>
    </source>
</evidence>
<dbReference type="Proteomes" id="UP001610411">
    <property type="component" value="Unassembled WGS sequence"/>
</dbReference>
<dbReference type="PANTHER" id="PTHR31109:SF2">
    <property type="entry name" value="RIBOSOME BIOGENESIS PROTEIN SLX9 HOMOLOG"/>
    <property type="match status" value="1"/>
</dbReference>
<feature type="compositionally biased region" description="Low complexity" evidence="1">
    <location>
        <begin position="25"/>
        <end position="41"/>
    </location>
</feature>
<sequence>MGKVRGLRARVHQAAVRPKGEAACGSAPPAWEAAPPQAPAAGAGGKDWAFVDTDVFARTKIDRGALVQSLELDTRSVTSIRRGAEAKAILPKKEKLKLRRERWLQ</sequence>
<protein>
    <submittedName>
        <fullName evidence="2">Ribosome biogenesis protein SLX9-like protein isoform 3</fullName>
    </submittedName>
</protein>
<proteinExistence type="predicted"/>
<name>A0ABD2EPU5_DAUMA</name>
<dbReference type="EMBL" id="JBFSEQ010000003">
    <property type="protein sequence ID" value="KAL2781184.1"/>
    <property type="molecule type" value="Genomic_DNA"/>
</dbReference>
<gene>
    <name evidence="2" type="ORF">WCI35_009755</name>
</gene>
<reference evidence="2 3" key="1">
    <citation type="journal article" date="2024" name="G3 (Bethesda)">
        <title>A hybrid genome assembly of the endangered aye-aye (Daubentonia madagascariensis).</title>
        <authorList>
            <person name="Versoza C.J."/>
            <person name="Pfeifer S.P."/>
        </authorList>
    </citation>
    <scope>NUCLEOTIDE SEQUENCE [LARGE SCALE GENOMIC DNA]</scope>
    <source>
        <strain evidence="2">6821</strain>
    </source>
</reference>
<comment type="caution">
    <text evidence="2">The sequence shown here is derived from an EMBL/GenBank/DDBJ whole genome shotgun (WGS) entry which is preliminary data.</text>
</comment>
<keyword evidence="3" id="KW-1185">Reference proteome</keyword>
<dbReference type="PANTHER" id="PTHR31109">
    <property type="entry name" value="PROTEIN FAM207A"/>
    <property type="match status" value="1"/>
</dbReference>
<organism evidence="2 3">
    <name type="scientific">Daubentonia madagascariensis</name>
    <name type="common">Aye-aye</name>
    <name type="synonym">Sciurus madagascariensis</name>
    <dbReference type="NCBI Taxonomy" id="31869"/>
    <lineage>
        <taxon>Eukaryota</taxon>
        <taxon>Metazoa</taxon>
        <taxon>Chordata</taxon>
        <taxon>Craniata</taxon>
        <taxon>Vertebrata</taxon>
        <taxon>Euteleostomi</taxon>
        <taxon>Mammalia</taxon>
        <taxon>Eutheria</taxon>
        <taxon>Euarchontoglires</taxon>
        <taxon>Primates</taxon>
        <taxon>Strepsirrhini</taxon>
        <taxon>Chiromyiformes</taxon>
        <taxon>Daubentoniidae</taxon>
        <taxon>Daubentonia</taxon>
    </lineage>
</organism>
<evidence type="ECO:0000313" key="3">
    <source>
        <dbReference type="Proteomes" id="UP001610411"/>
    </source>
</evidence>